<sequence>MATATQTALFGPDLYPPIEKVSGQLSEDMKIVTELRKSWNPTIGLQLFDARNPVGIYDAHMRAAIFQECLAWTRDLKDLPDPELLATAAPSRLAFLPRGEYLLRCFRESFPDVPDTPFWHAVAEQVYGFTWCLSDNTKLCHECVHGSCTAGVLACFPDYLHFLGELPVVLDICTQRVSEYIEHVHRDHGPGPHRKIMDAWLMCVQSVYLDVLHPKATELKFPDDERRSISYRLINSAGRALALHAQLEQPLIGTDEEVDAISFASTVMHDICDYRHDNLAKEYYNLLTIVSVHQGVPGTAMVRRFCIDVWAWALDNGALWAIHLAGRELAWQIYMARYQTGLLLDKLMPPRKNSPGSDVDPYGDAVLNAMNPMLKAVGRSDQPGNYSLRDRCQNPQRYDELLQHCVLHFKECPRCWGYDAMTWQERVPAIGKAYEKKYTDCSCMNIISAYMILTSPDRLWWLADPTAEYTGPQEKWSALLC</sequence>
<dbReference type="OrthoDB" id="4378483at2759"/>
<dbReference type="VEuPathDB" id="FungiDB:M747DRAFT_10487"/>
<dbReference type="VEuPathDB" id="FungiDB:ATCC64974_38460"/>
<dbReference type="VEuPathDB" id="FungiDB:ASPNIDRAFT2_1150527"/>
<dbReference type="EMBL" id="BCMY01000005">
    <property type="protein sequence ID" value="GAQ40192.1"/>
    <property type="molecule type" value="Genomic_DNA"/>
</dbReference>
<gene>
    <name evidence="1" type="ORF">ABL_03482</name>
</gene>
<accession>A0A117E0I1</accession>
<dbReference type="Proteomes" id="UP000068243">
    <property type="component" value="Unassembled WGS sequence"/>
</dbReference>
<evidence type="ECO:0000313" key="1">
    <source>
        <dbReference type="EMBL" id="GAQ40192.1"/>
    </source>
</evidence>
<reference evidence="2" key="1">
    <citation type="journal article" date="2016" name="Genome Announc.">
        <title>Draft genome sequence of Aspergillus niger strain An76.</title>
        <authorList>
            <person name="Gong W."/>
            <person name="Cheng Z."/>
            <person name="Zhang H."/>
            <person name="Liu L."/>
            <person name="Gao P."/>
            <person name="Wang L."/>
        </authorList>
    </citation>
    <scope>NUCLEOTIDE SEQUENCE [LARGE SCALE GENOMIC DNA]</scope>
    <source>
        <strain evidence="2">An76</strain>
    </source>
</reference>
<dbReference type="AlphaFoldDB" id="A0A117E0I1"/>
<organism evidence="1 2">
    <name type="scientific">Aspergillus niger</name>
    <dbReference type="NCBI Taxonomy" id="5061"/>
    <lineage>
        <taxon>Eukaryota</taxon>
        <taxon>Fungi</taxon>
        <taxon>Dikarya</taxon>
        <taxon>Ascomycota</taxon>
        <taxon>Pezizomycotina</taxon>
        <taxon>Eurotiomycetes</taxon>
        <taxon>Eurotiomycetidae</taxon>
        <taxon>Eurotiales</taxon>
        <taxon>Aspergillaceae</taxon>
        <taxon>Aspergillus</taxon>
        <taxon>Aspergillus subgen. Circumdati</taxon>
    </lineage>
</organism>
<name>A0A117E0I1_ASPNG</name>
<protein>
    <submittedName>
        <fullName evidence="1">Similar to An15g07630</fullName>
    </submittedName>
</protein>
<dbReference type="PaxDb" id="5061-CADANGAP00012202"/>
<evidence type="ECO:0000313" key="2">
    <source>
        <dbReference type="Proteomes" id="UP000068243"/>
    </source>
</evidence>
<dbReference type="OMA" id="QIYMARY"/>
<dbReference type="VEuPathDB" id="FungiDB:An15g07630"/>
<proteinExistence type="predicted"/>
<comment type="caution">
    <text evidence="1">The sequence shown here is derived from an EMBL/GenBank/DDBJ whole genome shotgun (WGS) entry which is preliminary data.</text>
</comment>